<dbReference type="KEGG" id="ttr:Tter_0824"/>
<dbReference type="RefSeq" id="WP_012874776.1">
    <property type="nucleotide sequence ID" value="NC_013525.1"/>
</dbReference>
<dbReference type="AlphaFoldDB" id="D1CFN5"/>
<accession>D1CFN5</accession>
<gene>
    <name evidence="2" type="ordered locus">Tter_0824</name>
</gene>
<evidence type="ECO:0000313" key="3">
    <source>
        <dbReference type="Proteomes" id="UP000000323"/>
    </source>
</evidence>
<keyword evidence="3" id="KW-1185">Reference proteome</keyword>
<name>D1CFN5_THET1</name>
<dbReference type="STRING" id="525904.Tter_0824"/>
<dbReference type="Proteomes" id="UP000000323">
    <property type="component" value="Chromosome 1"/>
</dbReference>
<dbReference type="SUPFAM" id="SSF58113">
    <property type="entry name" value="Apolipoprotein A-I"/>
    <property type="match status" value="1"/>
</dbReference>
<evidence type="ECO:0000313" key="2">
    <source>
        <dbReference type="EMBL" id="ACZ41741.1"/>
    </source>
</evidence>
<protein>
    <submittedName>
        <fullName evidence="2">Uncharacterized protein</fullName>
    </submittedName>
</protein>
<feature type="coiled-coil region" evidence="1">
    <location>
        <begin position="34"/>
        <end position="115"/>
    </location>
</feature>
<organism evidence="2 3">
    <name type="scientific">Thermobaculum terrenum (strain ATCC BAA-798 / CCMEE 7001 / YNP1)</name>
    <dbReference type="NCBI Taxonomy" id="525904"/>
    <lineage>
        <taxon>Bacteria</taxon>
        <taxon>Bacillati</taxon>
        <taxon>Chloroflexota</taxon>
        <taxon>Chloroflexia</taxon>
        <taxon>Candidatus Thermobaculales</taxon>
        <taxon>Candidatus Thermobaculaceae</taxon>
        <taxon>Thermobaculum</taxon>
    </lineage>
</organism>
<dbReference type="HOGENOM" id="CLU_1077415_0_0_0"/>
<proteinExistence type="predicted"/>
<evidence type="ECO:0000256" key="1">
    <source>
        <dbReference type="SAM" id="Coils"/>
    </source>
</evidence>
<reference evidence="3" key="1">
    <citation type="journal article" date="2010" name="Stand. Genomic Sci.">
        <title>Complete genome sequence of 'Thermobaculum terrenum' type strain (YNP1).</title>
        <authorList>
            <person name="Kiss H."/>
            <person name="Cleland D."/>
            <person name="Lapidus A."/>
            <person name="Lucas S."/>
            <person name="Glavina Del Rio T."/>
            <person name="Nolan M."/>
            <person name="Tice H."/>
            <person name="Han C."/>
            <person name="Goodwin L."/>
            <person name="Pitluck S."/>
            <person name="Liolios K."/>
            <person name="Ivanova N."/>
            <person name="Mavromatis K."/>
            <person name="Ovchinnikova G."/>
            <person name="Pati A."/>
            <person name="Chen A."/>
            <person name="Palaniappan K."/>
            <person name="Land M."/>
            <person name="Hauser L."/>
            <person name="Chang Y."/>
            <person name="Jeffries C."/>
            <person name="Lu M."/>
            <person name="Brettin T."/>
            <person name="Detter J."/>
            <person name="Goker M."/>
            <person name="Tindall B."/>
            <person name="Beck B."/>
            <person name="McDermott T."/>
            <person name="Woyke T."/>
            <person name="Bristow J."/>
            <person name="Eisen J."/>
            <person name="Markowitz V."/>
            <person name="Hugenholtz P."/>
            <person name="Kyrpides N."/>
            <person name="Klenk H."/>
            <person name="Cheng J."/>
        </authorList>
    </citation>
    <scope>NUCLEOTIDE SEQUENCE [LARGE SCALE GENOMIC DNA]</scope>
    <source>
        <strain evidence="3">ATCC BAA-798 / YNP1</strain>
    </source>
</reference>
<keyword evidence="1" id="KW-0175">Coiled coil</keyword>
<sequence>MSNYMNSKNEDFSMANNTSAGIEEEFSRSVNSVKVHIESLKNAALREIEELNKRHEAEKQELRERLQQLSSKNALLEDNLRKLREKIGSLLEDYKKDLESQVQEAYAARRQLDRVQNLMNTLEDISVVSAGEPGHEHVLRLSAEPDMESQEERVAKVTMNLGQVAESTKEPQDEDVMKIKINGISTVSAMLKARKAVEDLPDIIEVQNRQVAGGVAHFTVRTPASPEDIVSKLTSSRNAQLRLVEVRGREIELQNVSS</sequence>
<dbReference type="EMBL" id="CP001825">
    <property type="protein sequence ID" value="ACZ41741.1"/>
    <property type="molecule type" value="Genomic_DNA"/>
</dbReference>